<sequence>MNRKSAAAWTGRLIIFLSFILPVYNASAQHQNISISGTVVDATTREPLVSATVRLKNTTHQVLTDEKGGFKFLTGQVFPVTAIISYVGYNAREVTIPGEAPVTVLLEAANSKLSELTVVGYTRTRTNARNGAITSIKAEEFSKAPVTSVVEKIQGEVPGLMISANSGVPGTSVLVRLRGATSITAGNNPLYVVDGIFMNTGDMQNLGRGLGGQQPNPLAEINPEDIASITVLKDANATAIYGARGANGVILITTKRGNKNSRTRVNVSAQQGWATTPKVWDLVTGPEHAALVNVASANDGIPADKLPFRPKSQEVAGFPAYGTPEEQQTYDRLSPIFRTAQNQKYSVAVTGGDSKTNFYLGGDYEKAQSTLRLQDFTRYSFRVNLDHGISDRIKVGTSNSVSYVPRTVVRVGDGPAGLFQAALHTPVFYPLYNTDGSYYKVGVFDNVYAILNNSDNHAYALRSLNSVFASVNLLPGLTFKSTFSSDYSNYHEKAYYNTNLVYGQPAGEANDVTTTRETILAEQLFNYNKTFGKDHDLSVVLGNTLQLDWQESVSLTGTGFPSNQFKRITSAAVQTGSSSGTTSRLVSFFTGANYLFKDKYSLDVNIRADASSRFGRDHRWGYFPAVGAGWNISRESFYPSNALVSDLKLKASVGLTGNQYIGDFASRGLWNGGRNYLDQPGTGPNQPANPDLKWETTRQFNIGVGGSLLDGRITLEADYYDKYTSDLLLPAAIPVISGYSSITSNVGAMSNRGVELLVNSLNIANDHFTWKTIFTVSRNKNRVEKLVAPITDGSYGMYRIEQGHSLYSLYLWNELGVDKETGNVKIEDISGPKGVPDGKITQDDKKIVGDIWPKAEGSLRNAFSYKGFSLDVNIFYKYGNKLYNYTRYFLESGGTRGVTRSIQKSSLNYWKKPGDEGVLPRPTSLPNPDGSNNYNSATSRYMEDASYIRLKDVTLGYTLPSRLLSRWRISQANVYVTASNLFLITGYTGPDPEANSAGDTNGIVQGLDFNTTPQPRTITAGIRLTL</sequence>
<dbReference type="STRING" id="408074.SAMN05660909_02418"/>
<keyword evidence="5 9" id="KW-0798">TonB box</keyword>
<keyword evidence="14" id="KW-1185">Reference proteome</keyword>
<evidence type="ECO:0000256" key="8">
    <source>
        <dbReference type="PROSITE-ProRule" id="PRU01360"/>
    </source>
</evidence>
<gene>
    <name evidence="13" type="ORF">SAMN05660909_02418</name>
</gene>
<dbReference type="InterPro" id="IPR000531">
    <property type="entry name" value="Beta-barrel_TonB"/>
</dbReference>
<dbReference type="InterPro" id="IPR036942">
    <property type="entry name" value="Beta-barrel_TonB_sf"/>
</dbReference>
<proteinExistence type="inferred from homology"/>
<keyword evidence="4 8" id="KW-0812">Transmembrane</keyword>
<dbReference type="SUPFAM" id="SSF49464">
    <property type="entry name" value="Carboxypeptidase regulatory domain-like"/>
    <property type="match status" value="1"/>
</dbReference>
<protein>
    <submittedName>
        <fullName evidence="13">TonB-linked outer membrane protein, SusC/RagA family</fullName>
    </submittedName>
</protein>
<evidence type="ECO:0000313" key="14">
    <source>
        <dbReference type="Proteomes" id="UP000199656"/>
    </source>
</evidence>
<dbReference type="InterPro" id="IPR012910">
    <property type="entry name" value="Plug_dom"/>
</dbReference>
<accession>A0A1H4C315</accession>
<dbReference type="Gene3D" id="2.170.130.10">
    <property type="entry name" value="TonB-dependent receptor, plug domain"/>
    <property type="match status" value="1"/>
</dbReference>
<dbReference type="EMBL" id="FNRL01000009">
    <property type="protein sequence ID" value="SEA54744.1"/>
    <property type="molecule type" value="Genomic_DNA"/>
</dbReference>
<evidence type="ECO:0000256" key="2">
    <source>
        <dbReference type="ARBA" id="ARBA00022448"/>
    </source>
</evidence>
<comment type="subcellular location">
    <subcellularLocation>
        <location evidence="1 8">Cell outer membrane</location>
        <topology evidence="1 8">Multi-pass membrane protein</topology>
    </subcellularLocation>
</comment>
<evidence type="ECO:0000256" key="1">
    <source>
        <dbReference type="ARBA" id="ARBA00004571"/>
    </source>
</evidence>
<evidence type="ECO:0000256" key="7">
    <source>
        <dbReference type="ARBA" id="ARBA00023237"/>
    </source>
</evidence>
<dbReference type="Gene3D" id="2.60.40.1120">
    <property type="entry name" value="Carboxypeptidase-like, regulatory domain"/>
    <property type="match status" value="1"/>
</dbReference>
<feature type="domain" description="TonB-dependent receptor plug" evidence="12">
    <location>
        <begin position="131"/>
        <end position="249"/>
    </location>
</feature>
<dbReference type="GO" id="GO:0009279">
    <property type="term" value="C:cell outer membrane"/>
    <property type="evidence" value="ECO:0007669"/>
    <property type="project" value="UniProtKB-SubCell"/>
</dbReference>
<evidence type="ECO:0000313" key="13">
    <source>
        <dbReference type="EMBL" id="SEA54744.1"/>
    </source>
</evidence>
<dbReference type="InterPro" id="IPR023997">
    <property type="entry name" value="TonB-dep_OMP_SusC/RagA_CS"/>
</dbReference>
<dbReference type="Pfam" id="PF13715">
    <property type="entry name" value="CarbopepD_reg_2"/>
    <property type="match status" value="1"/>
</dbReference>
<name>A0A1H4C315_9BACT</name>
<organism evidence="13 14">
    <name type="scientific">Chitinophaga terrae</name>
    <name type="common">ex Kim and Jung 2007</name>
    <dbReference type="NCBI Taxonomy" id="408074"/>
    <lineage>
        <taxon>Bacteria</taxon>
        <taxon>Pseudomonadati</taxon>
        <taxon>Bacteroidota</taxon>
        <taxon>Chitinophagia</taxon>
        <taxon>Chitinophagales</taxon>
        <taxon>Chitinophagaceae</taxon>
        <taxon>Chitinophaga</taxon>
    </lineage>
</organism>
<dbReference type="Gene3D" id="2.40.170.20">
    <property type="entry name" value="TonB-dependent receptor, beta-barrel domain"/>
    <property type="match status" value="1"/>
</dbReference>
<evidence type="ECO:0000256" key="10">
    <source>
        <dbReference type="SAM" id="MobiDB-lite"/>
    </source>
</evidence>
<dbReference type="InterPro" id="IPR008969">
    <property type="entry name" value="CarboxyPept-like_regulatory"/>
</dbReference>
<keyword evidence="7 8" id="KW-0998">Cell outer membrane</keyword>
<dbReference type="OrthoDB" id="9768177at2"/>
<keyword evidence="6 8" id="KW-0472">Membrane</keyword>
<evidence type="ECO:0000256" key="3">
    <source>
        <dbReference type="ARBA" id="ARBA00022452"/>
    </source>
</evidence>
<feature type="compositionally biased region" description="Polar residues" evidence="10">
    <location>
        <begin position="924"/>
        <end position="933"/>
    </location>
</feature>
<keyword evidence="3 8" id="KW-1134">Transmembrane beta strand</keyword>
<dbReference type="Proteomes" id="UP000199656">
    <property type="component" value="Unassembled WGS sequence"/>
</dbReference>
<evidence type="ECO:0000259" key="11">
    <source>
        <dbReference type="Pfam" id="PF00593"/>
    </source>
</evidence>
<feature type="domain" description="TonB-dependent receptor-like beta-barrel" evidence="11">
    <location>
        <begin position="452"/>
        <end position="975"/>
    </location>
</feature>
<comment type="similarity">
    <text evidence="8 9">Belongs to the TonB-dependent receptor family.</text>
</comment>
<evidence type="ECO:0000256" key="4">
    <source>
        <dbReference type="ARBA" id="ARBA00022692"/>
    </source>
</evidence>
<dbReference type="Pfam" id="PF07715">
    <property type="entry name" value="Plug"/>
    <property type="match status" value="1"/>
</dbReference>
<dbReference type="NCBIfam" id="TIGR04057">
    <property type="entry name" value="SusC_RagA_signa"/>
    <property type="match status" value="1"/>
</dbReference>
<dbReference type="InterPro" id="IPR023996">
    <property type="entry name" value="TonB-dep_OMP_SusC/RagA"/>
</dbReference>
<dbReference type="InterPro" id="IPR039426">
    <property type="entry name" value="TonB-dep_rcpt-like"/>
</dbReference>
<dbReference type="InterPro" id="IPR037066">
    <property type="entry name" value="Plug_dom_sf"/>
</dbReference>
<dbReference type="PROSITE" id="PS52016">
    <property type="entry name" value="TONB_DEPENDENT_REC_3"/>
    <property type="match status" value="1"/>
</dbReference>
<dbReference type="SUPFAM" id="SSF56935">
    <property type="entry name" value="Porins"/>
    <property type="match status" value="1"/>
</dbReference>
<dbReference type="RefSeq" id="WP_089761913.1">
    <property type="nucleotide sequence ID" value="NZ_BKAT01000039.1"/>
</dbReference>
<dbReference type="Pfam" id="PF00593">
    <property type="entry name" value="TonB_dep_Rec_b-barrel"/>
    <property type="match status" value="1"/>
</dbReference>
<evidence type="ECO:0000256" key="6">
    <source>
        <dbReference type="ARBA" id="ARBA00023136"/>
    </source>
</evidence>
<feature type="region of interest" description="Disordered" evidence="10">
    <location>
        <begin position="913"/>
        <end position="933"/>
    </location>
</feature>
<evidence type="ECO:0000259" key="12">
    <source>
        <dbReference type="Pfam" id="PF07715"/>
    </source>
</evidence>
<evidence type="ECO:0000256" key="9">
    <source>
        <dbReference type="RuleBase" id="RU003357"/>
    </source>
</evidence>
<dbReference type="AlphaFoldDB" id="A0A1H4C315"/>
<dbReference type="NCBIfam" id="TIGR04056">
    <property type="entry name" value="OMP_RagA_SusC"/>
    <property type="match status" value="1"/>
</dbReference>
<reference evidence="14" key="1">
    <citation type="submission" date="2016-10" db="EMBL/GenBank/DDBJ databases">
        <authorList>
            <person name="Varghese N."/>
            <person name="Submissions S."/>
        </authorList>
    </citation>
    <scope>NUCLEOTIDE SEQUENCE [LARGE SCALE GENOMIC DNA]</scope>
    <source>
        <strain evidence="14">DSM 23920</strain>
    </source>
</reference>
<evidence type="ECO:0000256" key="5">
    <source>
        <dbReference type="ARBA" id="ARBA00023077"/>
    </source>
</evidence>
<keyword evidence="2 8" id="KW-0813">Transport</keyword>